<reference evidence="2" key="2">
    <citation type="submission" date="2025-05" db="UniProtKB">
        <authorList>
            <consortium name="EnsemblMetazoa"/>
        </authorList>
    </citation>
    <scope>IDENTIFICATION</scope>
    <source>
        <strain evidence="2">Foshan</strain>
    </source>
</reference>
<dbReference type="SUPFAM" id="SSF54695">
    <property type="entry name" value="POZ domain"/>
    <property type="match status" value="1"/>
</dbReference>
<dbReference type="SMART" id="SM00225">
    <property type="entry name" value="BTB"/>
    <property type="match status" value="1"/>
</dbReference>
<evidence type="ECO:0000259" key="1">
    <source>
        <dbReference type="PROSITE" id="PS50097"/>
    </source>
</evidence>
<dbReference type="InterPro" id="IPR011333">
    <property type="entry name" value="SKP1/BTB/POZ_sf"/>
</dbReference>
<evidence type="ECO:0000313" key="2">
    <source>
        <dbReference type="EnsemblMetazoa" id="AALFPA23_023031.P34265"/>
    </source>
</evidence>
<dbReference type="Gene3D" id="3.30.710.10">
    <property type="entry name" value="Potassium Channel Kv1.1, Chain A"/>
    <property type="match status" value="1"/>
</dbReference>
<dbReference type="GeneID" id="115264197"/>
<accession>A0ABM1ZZG8</accession>
<dbReference type="Proteomes" id="UP000069940">
    <property type="component" value="Unassembled WGS sequence"/>
</dbReference>
<dbReference type="RefSeq" id="XP_062703287.1">
    <property type="nucleotide sequence ID" value="XM_062847303.1"/>
</dbReference>
<dbReference type="PROSITE" id="PS50097">
    <property type="entry name" value="BTB"/>
    <property type="match status" value="1"/>
</dbReference>
<sequence length="348" mass="39871">MENLAGSLEVASGVFHNVTWTFKFDKQRYTPSTCWQVESDQFWILGNACKLGLENIRRLCNNNYVWYVDAYLILIVDDQPKRDSIELSYSIHAMGHANCKKFSWACKPQKYSPQQNRGQFDVSVNANTFLANNEVFPEDMLTLRCEIIFGENPPPLPDCHLTNQLRMLTDGMFTDVTVVVGERQIRAHKVVLAAHSPVFEAMLRANMQESNQNVIKIDDFDYEVVQEMMTYIYSDSSPKIENLVGSLLKAADKYDMGRLKALCKQTLLDKVSVNTVVNYQALAAFFSLAQLQRRATKFIADNIVAVQETDEWKHMVQVHSHSYVLQKNKHNIEHDDEEGHPTKKLKPA</sequence>
<reference evidence="3" key="1">
    <citation type="journal article" date="2015" name="Proc. Natl. Acad. Sci. U.S.A.">
        <title>Genome sequence of the Asian Tiger mosquito, Aedes albopictus, reveals insights into its biology, genetics, and evolution.</title>
        <authorList>
            <person name="Chen X.G."/>
            <person name="Jiang X."/>
            <person name="Gu J."/>
            <person name="Xu M."/>
            <person name="Wu Y."/>
            <person name="Deng Y."/>
            <person name="Zhang C."/>
            <person name="Bonizzoni M."/>
            <person name="Dermauw W."/>
            <person name="Vontas J."/>
            <person name="Armbruster P."/>
            <person name="Huang X."/>
            <person name="Yang Y."/>
            <person name="Zhang H."/>
            <person name="He W."/>
            <person name="Peng H."/>
            <person name="Liu Y."/>
            <person name="Wu K."/>
            <person name="Chen J."/>
            <person name="Lirakis M."/>
            <person name="Topalis P."/>
            <person name="Van Leeuwen T."/>
            <person name="Hall A.B."/>
            <person name="Jiang X."/>
            <person name="Thorpe C."/>
            <person name="Mueller R.L."/>
            <person name="Sun C."/>
            <person name="Waterhouse R.M."/>
            <person name="Yan G."/>
            <person name="Tu Z.J."/>
            <person name="Fang X."/>
            <person name="James A.A."/>
        </authorList>
    </citation>
    <scope>NUCLEOTIDE SEQUENCE [LARGE SCALE GENOMIC DNA]</scope>
    <source>
        <strain evidence="3">Foshan</strain>
    </source>
</reference>
<evidence type="ECO:0000313" key="3">
    <source>
        <dbReference type="Proteomes" id="UP000069940"/>
    </source>
</evidence>
<dbReference type="Pfam" id="PF00651">
    <property type="entry name" value="BTB"/>
    <property type="match status" value="1"/>
</dbReference>
<protein>
    <recommendedName>
        <fullName evidence="1">BTB domain-containing protein</fullName>
    </recommendedName>
</protein>
<organism evidence="2 3">
    <name type="scientific">Aedes albopictus</name>
    <name type="common">Asian tiger mosquito</name>
    <name type="synonym">Stegomyia albopicta</name>
    <dbReference type="NCBI Taxonomy" id="7160"/>
    <lineage>
        <taxon>Eukaryota</taxon>
        <taxon>Metazoa</taxon>
        <taxon>Ecdysozoa</taxon>
        <taxon>Arthropoda</taxon>
        <taxon>Hexapoda</taxon>
        <taxon>Insecta</taxon>
        <taxon>Pterygota</taxon>
        <taxon>Neoptera</taxon>
        <taxon>Endopterygota</taxon>
        <taxon>Diptera</taxon>
        <taxon>Nematocera</taxon>
        <taxon>Culicoidea</taxon>
        <taxon>Culicidae</taxon>
        <taxon>Culicinae</taxon>
        <taxon>Aedini</taxon>
        <taxon>Aedes</taxon>
        <taxon>Stegomyia</taxon>
    </lineage>
</organism>
<dbReference type="Gene3D" id="1.25.40.420">
    <property type="match status" value="1"/>
</dbReference>
<keyword evidence="3" id="KW-1185">Reference proteome</keyword>
<dbReference type="EnsemblMetazoa" id="AALFPA23_023031.R34265">
    <property type="protein sequence ID" value="AALFPA23_023031.P34265"/>
    <property type="gene ID" value="AALFPA23_023031"/>
</dbReference>
<feature type="domain" description="BTB" evidence="1">
    <location>
        <begin position="174"/>
        <end position="241"/>
    </location>
</feature>
<dbReference type="PANTHER" id="PTHR24413">
    <property type="entry name" value="SPECKLE-TYPE POZ PROTEIN"/>
    <property type="match status" value="1"/>
</dbReference>
<proteinExistence type="predicted"/>
<dbReference type="InterPro" id="IPR000210">
    <property type="entry name" value="BTB/POZ_dom"/>
</dbReference>
<name>A0ABM1ZZG8_AEDAL</name>